<evidence type="ECO:0000256" key="1">
    <source>
        <dbReference type="SAM" id="MobiDB-lite"/>
    </source>
</evidence>
<name>A0ABY0KTZ1_9ACTN</name>
<sequence length="386" mass="42779">MRSMFELEDAVKQCLDRLVRFRRQHQRIGEQNTKAGLIEPIIGALGWDLFDVDEVHREYRRRGADNPVDYALLLLRTPRLFIEAKGLGENLDDPRWANQTISYAAVAGVEWVALTDGAEWRIYNAHAPVPIEHKLFRAVRLEEDFEGAVELLSLLSKENMRDNRIEELWKSYFVDRQVHAELRKLFEAGEPAPEMVAMLARRLGRLTRDEVRSSLVRVRASFDFPSSAASATGSGTGPAVVVRAAMPPAAAPPVLPTPRPPRSQPPGSATRRTAKRPVSDAERAIKLVDLIGAGRLRPGTKLYAKYLGKQYVAELLADGTIRYGNRTHASPSAAGEAVKIDVYGPEISATRRATDGLDFWSAEDARAGDVVALKEIRRRVAIGSGA</sequence>
<evidence type="ECO:0000313" key="4">
    <source>
        <dbReference type="Proteomes" id="UP000199405"/>
    </source>
</evidence>
<feature type="region of interest" description="Disordered" evidence="1">
    <location>
        <begin position="250"/>
        <end position="279"/>
    </location>
</feature>
<dbReference type="InterPro" id="IPR040843">
    <property type="entry name" value="RAMA"/>
</dbReference>
<evidence type="ECO:0000313" key="3">
    <source>
        <dbReference type="EMBL" id="SCF11191.1"/>
    </source>
</evidence>
<gene>
    <name evidence="3" type="ORF">GA0070562_0236</name>
</gene>
<organism evidence="3 4">
    <name type="scientific">Micromonospora tulbaghiae</name>
    <dbReference type="NCBI Taxonomy" id="479978"/>
    <lineage>
        <taxon>Bacteria</taxon>
        <taxon>Bacillati</taxon>
        <taxon>Actinomycetota</taxon>
        <taxon>Actinomycetes</taxon>
        <taxon>Micromonosporales</taxon>
        <taxon>Micromonosporaceae</taxon>
        <taxon>Micromonospora</taxon>
    </lineage>
</organism>
<feature type="compositionally biased region" description="Pro residues" evidence="1">
    <location>
        <begin position="250"/>
        <end position="264"/>
    </location>
</feature>
<dbReference type="EMBL" id="FMCQ01000010">
    <property type="protein sequence ID" value="SCF11191.1"/>
    <property type="molecule type" value="Genomic_DNA"/>
</dbReference>
<accession>A0ABY0KTZ1</accession>
<proteinExistence type="predicted"/>
<evidence type="ECO:0000259" key="2">
    <source>
        <dbReference type="Pfam" id="PF18755"/>
    </source>
</evidence>
<feature type="domain" description="RAMA" evidence="2">
    <location>
        <begin position="271"/>
        <end position="364"/>
    </location>
</feature>
<dbReference type="Gene3D" id="3.90.1570.30">
    <property type="match status" value="1"/>
</dbReference>
<dbReference type="Proteomes" id="UP000199405">
    <property type="component" value="Unassembled WGS sequence"/>
</dbReference>
<protein>
    <recommendedName>
        <fullName evidence="2">RAMA domain-containing protein</fullName>
    </recommendedName>
</protein>
<comment type="caution">
    <text evidence="3">The sequence shown here is derived from an EMBL/GenBank/DDBJ whole genome shotgun (WGS) entry which is preliminary data.</text>
</comment>
<keyword evidence="4" id="KW-1185">Reference proteome</keyword>
<dbReference type="Pfam" id="PF18755">
    <property type="entry name" value="RAMA"/>
    <property type="match status" value="1"/>
</dbReference>
<reference evidence="3 4" key="1">
    <citation type="submission" date="2016-06" db="EMBL/GenBank/DDBJ databases">
        <authorList>
            <person name="Varghese N."/>
            <person name="Submissions Spin"/>
        </authorList>
    </citation>
    <scope>NUCLEOTIDE SEQUENCE [LARGE SCALE GENOMIC DNA]</scope>
    <source>
        <strain evidence="3 4">DSM 45142</strain>
    </source>
</reference>